<proteinExistence type="predicted"/>
<evidence type="ECO:0000313" key="6">
    <source>
        <dbReference type="Proteomes" id="UP000315938"/>
    </source>
</evidence>
<accession>A0A553IJR3</accession>
<evidence type="ECO:0000313" key="5">
    <source>
        <dbReference type="EMBL" id="TRY00460.1"/>
    </source>
</evidence>
<feature type="domain" description="HTH marR-type" evidence="4">
    <location>
        <begin position="1"/>
        <end position="139"/>
    </location>
</feature>
<organism evidence="5 6">
    <name type="scientific">Acholeplasma laidlawii</name>
    <dbReference type="NCBI Taxonomy" id="2148"/>
    <lineage>
        <taxon>Bacteria</taxon>
        <taxon>Bacillati</taxon>
        <taxon>Mycoplasmatota</taxon>
        <taxon>Mollicutes</taxon>
        <taxon>Acholeplasmatales</taxon>
        <taxon>Acholeplasmataceae</taxon>
        <taxon>Acholeplasma</taxon>
    </lineage>
</organism>
<dbReference type="SMART" id="SM00347">
    <property type="entry name" value="HTH_MARR"/>
    <property type="match status" value="1"/>
</dbReference>
<evidence type="ECO:0000256" key="2">
    <source>
        <dbReference type="ARBA" id="ARBA00023125"/>
    </source>
</evidence>
<dbReference type="InterPro" id="IPR036390">
    <property type="entry name" value="WH_DNA-bd_sf"/>
</dbReference>
<comment type="caution">
    <text evidence="5">The sequence shown here is derived from an EMBL/GenBank/DDBJ whole genome shotgun (WGS) entry which is preliminary data.</text>
</comment>
<evidence type="ECO:0000259" key="4">
    <source>
        <dbReference type="PROSITE" id="PS50995"/>
    </source>
</evidence>
<evidence type="ECO:0000256" key="3">
    <source>
        <dbReference type="ARBA" id="ARBA00023163"/>
    </source>
</evidence>
<keyword evidence="3" id="KW-0804">Transcription</keyword>
<dbReference type="Proteomes" id="UP000315938">
    <property type="component" value="Unassembled WGS sequence"/>
</dbReference>
<dbReference type="EMBL" id="VKID01000001">
    <property type="protein sequence ID" value="TRY00460.1"/>
    <property type="molecule type" value="Genomic_DNA"/>
</dbReference>
<dbReference type="PROSITE" id="PS50995">
    <property type="entry name" value="HTH_MARR_2"/>
    <property type="match status" value="1"/>
</dbReference>
<dbReference type="PANTHER" id="PTHR42756">
    <property type="entry name" value="TRANSCRIPTIONAL REGULATOR, MARR"/>
    <property type="match status" value="1"/>
</dbReference>
<keyword evidence="2" id="KW-0238">DNA-binding</keyword>
<reference evidence="5 6" key="1">
    <citation type="submission" date="2019-07" db="EMBL/GenBank/DDBJ databases">
        <title>Genome sequence of Acholeplasma laidlawii strain with increased resistance to erythromycin.</title>
        <authorList>
            <person name="Medvedeva E.S."/>
            <person name="Baranova N.B."/>
            <person name="Siniagina M.N."/>
            <person name="Mouzykantov A."/>
            <person name="Chernova O.A."/>
            <person name="Chernov V.M."/>
        </authorList>
    </citation>
    <scope>NUCLEOTIDE SEQUENCE [LARGE SCALE GENOMIC DNA]</scope>
    <source>
        <strain evidence="5 6">PG8REry</strain>
    </source>
</reference>
<name>A0A553IJR3_ACHLA</name>
<dbReference type="OMA" id="VMWIEEA"/>
<dbReference type="InterPro" id="IPR036388">
    <property type="entry name" value="WH-like_DNA-bd_sf"/>
</dbReference>
<dbReference type="InterPro" id="IPR000835">
    <property type="entry name" value="HTH_MarR-typ"/>
</dbReference>
<dbReference type="SUPFAM" id="SSF46785">
    <property type="entry name" value="Winged helix' DNA-binding domain"/>
    <property type="match status" value="1"/>
</dbReference>
<dbReference type="GO" id="GO:0003700">
    <property type="term" value="F:DNA-binding transcription factor activity"/>
    <property type="evidence" value="ECO:0007669"/>
    <property type="project" value="InterPro"/>
</dbReference>
<sequence length="145" mass="16982">MPSAKEIINTLLVDVFNHILRIEEEKLKENNVKLSMTEVHVLEAIRNTEIPTMGEVAKRLRVTLGTLTTSINILVRKKMVYRYSDDKDRRKVYLKLTDDALKVLTIHDNFHEDMITSLFHDTDIENDEVLLKSLENITTYFKSKY</sequence>
<dbReference type="Gene3D" id="1.10.10.10">
    <property type="entry name" value="Winged helix-like DNA-binding domain superfamily/Winged helix DNA-binding domain"/>
    <property type="match status" value="1"/>
</dbReference>
<protein>
    <submittedName>
        <fullName evidence="5">MarR family transcriptional regulator</fullName>
    </submittedName>
</protein>
<dbReference type="Pfam" id="PF01047">
    <property type="entry name" value="MarR"/>
    <property type="match status" value="1"/>
</dbReference>
<evidence type="ECO:0000256" key="1">
    <source>
        <dbReference type="ARBA" id="ARBA00023015"/>
    </source>
</evidence>
<dbReference type="AlphaFoldDB" id="A0A553IJR3"/>
<dbReference type="PANTHER" id="PTHR42756:SF1">
    <property type="entry name" value="TRANSCRIPTIONAL REPRESSOR OF EMRAB OPERON"/>
    <property type="match status" value="1"/>
</dbReference>
<keyword evidence="1" id="KW-0805">Transcription regulation</keyword>
<dbReference type="RefSeq" id="WP_012242041.1">
    <property type="nucleotide sequence ID" value="NZ_JACAOE010000001.1"/>
</dbReference>
<gene>
    <name evidence="5" type="ORF">FNV44_05230</name>
</gene>
<dbReference type="GO" id="GO:0003677">
    <property type="term" value="F:DNA binding"/>
    <property type="evidence" value="ECO:0007669"/>
    <property type="project" value="UniProtKB-KW"/>
</dbReference>
<dbReference type="GeneID" id="41338286"/>